<evidence type="ECO:0000313" key="1">
    <source>
        <dbReference type="EMBL" id="KAG5459834.1"/>
    </source>
</evidence>
<name>A0A8H8DIH4_9FUNG</name>
<keyword evidence="2" id="KW-1185">Reference proteome</keyword>
<proteinExistence type="predicted"/>
<organism evidence="1 2">
    <name type="scientific">Olpidium bornovanus</name>
    <dbReference type="NCBI Taxonomy" id="278681"/>
    <lineage>
        <taxon>Eukaryota</taxon>
        <taxon>Fungi</taxon>
        <taxon>Fungi incertae sedis</taxon>
        <taxon>Olpidiomycota</taxon>
        <taxon>Olpidiomycotina</taxon>
        <taxon>Olpidiomycetes</taxon>
        <taxon>Olpidiales</taxon>
        <taxon>Olpidiaceae</taxon>
        <taxon>Olpidium</taxon>
    </lineage>
</organism>
<protein>
    <submittedName>
        <fullName evidence="1">Uncharacterized protein</fullName>
    </submittedName>
</protein>
<dbReference type="OrthoDB" id="9909019at2759"/>
<dbReference type="Proteomes" id="UP000673691">
    <property type="component" value="Unassembled WGS sequence"/>
</dbReference>
<sequence length="87" mass="9774">MVLSNQTTIETSQKHVYRIDGDRASSNNLNLFDVGKKRNWIQVMGEPWYLWFLPISNTPGDGKAWPLSSGRYSALESYPSGARLSPA</sequence>
<dbReference type="AlphaFoldDB" id="A0A8H8DIH4"/>
<evidence type="ECO:0000313" key="2">
    <source>
        <dbReference type="Proteomes" id="UP000673691"/>
    </source>
</evidence>
<accession>A0A8H8DIH4</accession>
<comment type="caution">
    <text evidence="1">The sequence shown here is derived from an EMBL/GenBank/DDBJ whole genome shotgun (WGS) entry which is preliminary data.</text>
</comment>
<reference evidence="1 2" key="1">
    <citation type="journal article" name="Sci. Rep.">
        <title>Genome-scale phylogenetic analyses confirm Olpidium as the closest living zoosporic fungus to the non-flagellated, terrestrial fungi.</title>
        <authorList>
            <person name="Chang Y."/>
            <person name="Rochon D."/>
            <person name="Sekimoto S."/>
            <person name="Wang Y."/>
            <person name="Chovatia M."/>
            <person name="Sandor L."/>
            <person name="Salamov A."/>
            <person name="Grigoriev I.V."/>
            <person name="Stajich J.E."/>
            <person name="Spatafora J.W."/>
        </authorList>
    </citation>
    <scope>NUCLEOTIDE SEQUENCE [LARGE SCALE GENOMIC DNA]</scope>
    <source>
        <strain evidence="1">S191</strain>
    </source>
</reference>
<gene>
    <name evidence="1" type="ORF">BJ554DRAFT_8197</name>
</gene>
<dbReference type="EMBL" id="JAEFCI010006219">
    <property type="protein sequence ID" value="KAG5459834.1"/>
    <property type="molecule type" value="Genomic_DNA"/>
</dbReference>